<dbReference type="GO" id="GO:0020037">
    <property type="term" value="F:heme binding"/>
    <property type="evidence" value="ECO:0007669"/>
    <property type="project" value="InterPro"/>
</dbReference>
<dbReference type="EMBL" id="JAYWIO010000006">
    <property type="protein sequence ID" value="KAK7255377.1"/>
    <property type="molecule type" value="Genomic_DNA"/>
</dbReference>
<evidence type="ECO:0000313" key="14">
    <source>
        <dbReference type="Proteomes" id="UP001372338"/>
    </source>
</evidence>
<feature type="binding site" evidence="10">
    <location>
        <position position="9"/>
    </location>
    <ligand>
        <name>Ca(2+)</name>
        <dbReference type="ChEBI" id="CHEBI:29108"/>
        <label>1</label>
    </ligand>
</feature>
<dbReference type="PANTHER" id="PTHR31235">
    <property type="entry name" value="PEROXIDASE 25-RELATED"/>
    <property type="match status" value="1"/>
</dbReference>
<evidence type="ECO:0000256" key="2">
    <source>
        <dbReference type="ARBA" id="ARBA00001970"/>
    </source>
</evidence>
<evidence type="ECO:0000259" key="12">
    <source>
        <dbReference type="PROSITE" id="PS50873"/>
    </source>
</evidence>
<comment type="caution">
    <text evidence="13">The sequence shown here is derived from an EMBL/GenBank/DDBJ whole genome shotgun (WGS) entry which is preliminary data.</text>
</comment>
<dbReference type="EC" id="1.11.1.7" evidence="3"/>
<proteinExistence type="inferred from homology"/>
<dbReference type="GO" id="GO:0046872">
    <property type="term" value="F:metal ion binding"/>
    <property type="evidence" value="ECO:0007669"/>
    <property type="project" value="UniProtKB-KW"/>
</dbReference>
<dbReference type="GO" id="GO:0140825">
    <property type="term" value="F:lactoperoxidase activity"/>
    <property type="evidence" value="ECO:0007669"/>
    <property type="project" value="UniProtKB-EC"/>
</dbReference>
<evidence type="ECO:0000256" key="7">
    <source>
        <dbReference type="ARBA" id="ARBA00023002"/>
    </source>
</evidence>
<keyword evidence="6 10" id="KW-0479">Metal-binding</keyword>
<evidence type="ECO:0000256" key="6">
    <source>
        <dbReference type="ARBA" id="ARBA00022723"/>
    </source>
</evidence>
<evidence type="ECO:0000256" key="10">
    <source>
        <dbReference type="PIRSR" id="PIRSR600823-3"/>
    </source>
</evidence>
<protein>
    <recommendedName>
        <fullName evidence="3">peroxidase</fullName>
        <ecNumber evidence="3">1.11.1.7</ecNumber>
    </recommendedName>
</protein>
<dbReference type="Pfam" id="PF00141">
    <property type="entry name" value="peroxidase"/>
    <property type="match status" value="1"/>
</dbReference>
<keyword evidence="8" id="KW-0408">Iron</keyword>
<dbReference type="PRINTS" id="PR00458">
    <property type="entry name" value="PEROXIDASE"/>
</dbReference>
<evidence type="ECO:0000313" key="13">
    <source>
        <dbReference type="EMBL" id="KAK7255377.1"/>
    </source>
</evidence>
<dbReference type="GO" id="GO:0006979">
    <property type="term" value="P:response to oxidative stress"/>
    <property type="evidence" value="ECO:0007669"/>
    <property type="project" value="InterPro"/>
</dbReference>
<dbReference type="AlphaFoldDB" id="A0AAN9EDA5"/>
<evidence type="ECO:0000256" key="5">
    <source>
        <dbReference type="ARBA" id="ARBA00022617"/>
    </source>
</evidence>
<dbReference type="PROSITE" id="PS50873">
    <property type="entry name" value="PEROXIDASE_4"/>
    <property type="match status" value="1"/>
</dbReference>
<keyword evidence="14" id="KW-1185">Reference proteome</keyword>
<accession>A0AAN9EDA5</accession>
<keyword evidence="10" id="KW-0106">Calcium</keyword>
<comment type="cofactor">
    <cofactor evidence="2">
        <name>heme b</name>
        <dbReference type="ChEBI" id="CHEBI:60344"/>
    </cofactor>
</comment>
<dbReference type="PRINTS" id="PR00461">
    <property type="entry name" value="PLPEROXIDASE"/>
</dbReference>
<dbReference type="Proteomes" id="UP001372338">
    <property type="component" value="Unassembled WGS sequence"/>
</dbReference>
<dbReference type="InterPro" id="IPR002016">
    <property type="entry name" value="Haem_peroxidase"/>
</dbReference>
<keyword evidence="7" id="KW-0560">Oxidoreductase</keyword>
<evidence type="ECO:0000256" key="4">
    <source>
        <dbReference type="ARBA" id="ARBA00022559"/>
    </source>
</evidence>
<gene>
    <name evidence="13" type="ORF">RIF29_28786</name>
</gene>
<evidence type="ECO:0000256" key="9">
    <source>
        <dbReference type="PIRSR" id="PIRSR600823-2"/>
    </source>
</evidence>
<dbReference type="InterPro" id="IPR010255">
    <property type="entry name" value="Haem_peroxidase_sf"/>
</dbReference>
<dbReference type="Gene3D" id="1.10.420.10">
    <property type="entry name" value="Peroxidase, domain 2"/>
    <property type="match status" value="1"/>
</dbReference>
<reference evidence="13 14" key="1">
    <citation type="submission" date="2024-01" db="EMBL/GenBank/DDBJ databases">
        <title>The genomes of 5 underutilized Papilionoideae crops provide insights into root nodulation and disease resistanc.</title>
        <authorList>
            <person name="Yuan L."/>
        </authorList>
    </citation>
    <scope>NUCLEOTIDE SEQUENCE [LARGE SCALE GENOMIC DNA]</scope>
    <source>
        <strain evidence="13">ZHUSHIDOU_FW_LH</strain>
        <tissue evidence="13">Leaf</tissue>
    </source>
</reference>
<evidence type="ECO:0000256" key="1">
    <source>
        <dbReference type="ARBA" id="ARBA00000189"/>
    </source>
</evidence>
<name>A0AAN9EDA5_CROPI</name>
<evidence type="ECO:0000256" key="11">
    <source>
        <dbReference type="RuleBase" id="RU004241"/>
    </source>
</evidence>
<feature type="domain" description="Plant heme peroxidase family profile" evidence="12">
    <location>
        <begin position="4"/>
        <end position="106"/>
    </location>
</feature>
<dbReference type="SUPFAM" id="SSF48113">
    <property type="entry name" value="Heme-dependent peroxidases"/>
    <property type="match status" value="1"/>
</dbReference>
<feature type="binding site" evidence="10">
    <location>
        <position position="7"/>
    </location>
    <ligand>
        <name>Ca(2+)</name>
        <dbReference type="ChEBI" id="CHEBI:29108"/>
        <label>1</label>
    </ligand>
</feature>
<dbReference type="Gene3D" id="1.10.520.10">
    <property type="match status" value="1"/>
</dbReference>
<dbReference type="InterPro" id="IPR000823">
    <property type="entry name" value="Peroxidase_pln"/>
</dbReference>
<organism evidence="13 14">
    <name type="scientific">Crotalaria pallida</name>
    <name type="common">Smooth rattlebox</name>
    <name type="synonym">Crotalaria striata</name>
    <dbReference type="NCBI Taxonomy" id="3830"/>
    <lineage>
        <taxon>Eukaryota</taxon>
        <taxon>Viridiplantae</taxon>
        <taxon>Streptophyta</taxon>
        <taxon>Embryophyta</taxon>
        <taxon>Tracheophyta</taxon>
        <taxon>Spermatophyta</taxon>
        <taxon>Magnoliopsida</taxon>
        <taxon>eudicotyledons</taxon>
        <taxon>Gunneridae</taxon>
        <taxon>Pentapetalae</taxon>
        <taxon>rosids</taxon>
        <taxon>fabids</taxon>
        <taxon>Fabales</taxon>
        <taxon>Fabaceae</taxon>
        <taxon>Papilionoideae</taxon>
        <taxon>50 kb inversion clade</taxon>
        <taxon>genistoids sensu lato</taxon>
        <taxon>core genistoids</taxon>
        <taxon>Crotalarieae</taxon>
        <taxon>Crotalaria</taxon>
    </lineage>
</organism>
<sequence length="120" mass="12722">MDFEGCDASVFLDADAYTDSENESPPNQSLQGFDVIETIKSKLEEACPGVVSCADILVLAARDCVALVGGPFYRLNTGRRGGSNSFSDIATFELPLSFGDLSETIAPLHPSKQGGSMKGR</sequence>
<keyword evidence="4" id="KW-0575">Peroxidase</keyword>
<feature type="binding site" evidence="10">
    <location>
        <position position="21"/>
    </location>
    <ligand>
        <name>Ca(2+)</name>
        <dbReference type="ChEBI" id="CHEBI:29108"/>
        <label>1</label>
    </ligand>
</feature>
<comment type="cofactor">
    <cofactor evidence="10">
        <name>Ca(2+)</name>
        <dbReference type="ChEBI" id="CHEBI:29108"/>
    </cofactor>
    <text evidence="10">Binds 2 calcium ions per subunit.</text>
</comment>
<feature type="binding site" evidence="10">
    <location>
        <position position="5"/>
    </location>
    <ligand>
        <name>Ca(2+)</name>
        <dbReference type="ChEBI" id="CHEBI:29108"/>
        <label>1</label>
    </ligand>
</feature>
<comment type="similarity">
    <text evidence="11">Belongs to the peroxidase family.</text>
</comment>
<feature type="binding site" evidence="9">
    <location>
        <position position="95"/>
    </location>
    <ligand>
        <name>substrate</name>
    </ligand>
</feature>
<keyword evidence="5" id="KW-0349">Heme</keyword>
<evidence type="ECO:0000256" key="8">
    <source>
        <dbReference type="ARBA" id="ARBA00023004"/>
    </source>
</evidence>
<evidence type="ECO:0000256" key="3">
    <source>
        <dbReference type="ARBA" id="ARBA00012313"/>
    </source>
</evidence>
<comment type="catalytic activity">
    <reaction evidence="1">
        <text>2 a phenolic donor + H2O2 = 2 a phenolic radical donor + 2 H2O</text>
        <dbReference type="Rhea" id="RHEA:56136"/>
        <dbReference type="ChEBI" id="CHEBI:15377"/>
        <dbReference type="ChEBI" id="CHEBI:16240"/>
        <dbReference type="ChEBI" id="CHEBI:139520"/>
        <dbReference type="ChEBI" id="CHEBI:139521"/>
        <dbReference type="EC" id="1.11.1.7"/>
    </reaction>
</comment>